<proteinExistence type="predicted"/>
<evidence type="ECO:0000256" key="2">
    <source>
        <dbReference type="SAM" id="MobiDB-lite"/>
    </source>
</evidence>
<dbReference type="Pfam" id="PF13391">
    <property type="entry name" value="HNH_2"/>
    <property type="match status" value="1"/>
</dbReference>
<dbReference type="EMBL" id="NIDN02000250">
    <property type="protein sequence ID" value="RLL93916.1"/>
    <property type="molecule type" value="Genomic_DNA"/>
</dbReference>
<comment type="caution">
    <text evidence="4">The sequence shown here is derived from an EMBL/GenBank/DDBJ whole genome shotgun (WGS) entry which is preliminary data.</text>
</comment>
<feature type="region of interest" description="Disordered" evidence="2">
    <location>
        <begin position="98"/>
        <end position="118"/>
    </location>
</feature>
<organism evidence="4 5">
    <name type="scientific">Aspergillus turcosus</name>
    <dbReference type="NCBI Taxonomy" id="1245748"/>
    <lineage>
        <taxon>Eukaryota</taxon>
        <taxon>Fungi</taxon>
        <taxon>Dikarya</taxon>
        <taxon>Ascomycota</taxon>
        <taxon>Pezizomycotina</taxon>
        <taxon>Eurotiomycetes</taxon>
        <taxon>Eurotiomycetidae</taxon>
        <taxon>Eurotiales</taxon>
        <taxon>Aspergillaceae</taxon>
        <taxon>Aspergillus</taxon>
        <taxon>Aspergillus subgen. Fumigati</taxon>
    </lineage>
</organism>
<dbReference type="InterPro" id="IPR003615">
    <property type="entry name" value="HNH_nuc"/>
</dbReference>
<protein>
    <recommendedName>
        <fullName evidence="3">HNH nuclease domain-containing protein</fullName>
    </recommendedName>
</protein>
<reference evidence="4 5" key="1">
    <citation type="submission" date="2018-08" db="EMBL/GenBank/DDBJ databases">
        <title>Draft genome sequences of two Aspergillus turcosus clinical strains isolated from bronchoalveolar lavage fluid: one azole-susceptible and the other azole-resistant.</title>
        <authorList>
            <person name="Parent-Michaud M."/>
            <person name="Dufresne P.J."/>
            <person name="Fournier E."/>
            <person name="Martineau C."/>
            <person name="Moreira S."/>
            <person name="Perkins V."/>
            <person name="De Repentigny L."/>
            <person name="Dufresne S.F."/>
        </authorList>
    </citation>
    <scope>NUCLEOTIDE SEQUENCE [LARGE SCALE GENOMIC DNA]</scope>
    <source>
        <strain evidence="4">HMR AF 1038</strain>
    </source>
</reference>
<dbReference type="OrthoDB" id="5416097at2759"/>
<keyword evidence="5" id="KW-1185">Reference proteome</keyword>
<gene>
    <name evidence="4" type="ORF">CFD26_102071</name>
</gene>
<feature type="domain" description="HNH nuclease" evidence="3">
    <location>
        <begin position="129"/>
        <end position="209"/>
    </location>
</feature>
<feature type="coiled-coil region" evidence="1">
    <location>
        <begin position="344"/>
        <end position="401"/>
    </location>
</feature>
<dbReference type="AlphaFoldDB" id="A0A397GGS3"/>
<evidence type="ECO:0000313" key="5">
    <source>
        <dbReference type="Proteomes" id="UP000215289"/>
    </source>
</evidence>
<evidence type="ECO:0000313" key="4">
    <source>
        <dbReference type="EMBL" id="RLL93916.1"/>
    </source>
</evidence>
<accession>A0A397GGS3</accession>
<dbReference type="Proteomes" id="UP000215289">
    <property type="component" value="Unassembled WGS sequence"/>
</dbReference>
<name>A0A397GGS3_9EURO</name>
<evidence type="ECO:0000256" key="1">
    <source>
        <dbReference type="SAM" id="Coils"/>
    </source>
</evidence>
<keyword evidence="1" id="KW-0175">Coiled coil</keyword>
<sequence>MKAPESIIPGGVGAELEDPRRQELIERLDRARSGALGEYPSSADCAQEVWAALWLCPVEKLEEFVKQIEMSPGSLAATSLYTEVVLTDIIEPWITAATGDDSSSSAEEEVCSSSMSAEKKSLERDGKRCVIAKMGAAVESAHIYPYSLCSLSGPECNRFWTALAMFWPESVIEDWKRDVCEGDDTEHCANRVTLSANAHVYWGKGLFALKPVSMSEDQKCLELEFHWLRPVPRSSTVLLSNKPSLEESLDRSAENACLFDATTDRRISSGDKIRMETDDPVNRPLPSVKLLKLQWTLQRLASLSGAAEIYDRLNPNDPCEVNEMFDDRARYHLAESKPYSPDDVSQELQRLDNLAEQYPELTQNERFKTRVGRLTDQKGKLHNLLDQLAEETRKLHALHQQSLNDSTTGNQKTQISRIPTMTLHPDPATKILDEDDIMSTAPLALLDDSDDEENDVMVRLYESQEDFCEIGDVFDDNVCVFMSPLSFEANVDKEAAAKTTDGLGSSHGDMIIAVQGV</sequence>
<evidence type="ECO:0000259" key="3">
    <source>
        <dbReference type="Pfam" id="PF13391"/>
    </source>
</evidence>